<sequence>MRQYIRFAGQHGILVFPTLWNAAVKQSFHHHLDGLVKSTAKLQSYIDNALVPMVMALKDEPSLGGWDIINEPEGEMISGEMNTDPCFDSRFLQNSGAGWAGRMYTIQEYLRYLLIFDHPKPAKSISKLCKSTLSVGLHVKLCKRSLSVGLHVKLCKRRLSFGLHVKLCKRNLSVSLHAKLCKRSLSVDLHVKLCKRSLSVGLHVKLCKRSCPLALTYSYANVGYPLVLT</sequence>
<dbReference type="EMBL" id="JAEAOA010000395">
    <property type="protein sequence ID" value="KAK3592555.1"/>
    <property type="molecule type" value="Genomic_DNA"/>
</dbReference>
<accession>A0AAE0SJD6</accession>
<dbReference type="PANTHER" id="PTHR37398">
    <property type="entry name" value="ENDO-BETA-1,4-MANNANASE"/>
    <property type="match status" value="1"/>
</dbReference>
<name>A0AAE0SJD6_9BIVA</name>
<reference evidence="1" key="2">
    <citation type="journal article" date="2021" name="Genome Biol. Evol.">
        <title>Developing a high-quality reference genome for a parasitic bivalve with doubly uniparental inheritance (Bivalvia: Unionida).</title>
        <authorList>
            <person name="Smith C.H."/>
        </authorList>
    </citation>
    <scope>NUCLEOTIDE SEQUENCE</scope>
    <source>
        <strain evidence="1">CHS0354</strain>
        <tissue evidence="1">Mantle</tissue>
    </source>
</reference>
<dbReference type="InterPro" id="IPR017853">
    <property type="entry name" value="GH"/>
</dbReference>
<dbReference type="Proteomes" id="UP001195483">
    <property type="component" value="Unassembled WGS sequence"/>
</dbReference>
<reference evidence="1" key="1">
    <citation type="journal article" date="2021" name="Genome Biol. Evol.">
        <title>A High-Quality Reference Genome for a Parasitic Bivalve with Doubly Uniparental Inheritance (Bivalvia: Unionida).</title>
        <authorList>
            <person name="Smith C.H."/>
        </authorList>
    </citation>
    <scope>NUCLEOTIDE SEQUENCE</scope>
    <source>
        <strain evidence="1">CHS0354</strain>
    </source>
</reference>
<keyword evidence="2" id="KW-1185">Reference proteome</keyword>
<dbReference type="SUPFAM" id="SSF51445">
    <property type="entry name" value="(Trans)glycosidases"/>
    <property type="match status" value="1"/>
</dbReference>
<evidence type="ECO:0000313" key="1">
    <source>
        <dbReference type="EMBL" id="KAK3592555.1"/>
    </source>
</evidence>
<gene>
    <name evidence="1" type="ORF">CHS0354_005617</name>
</gene>
<evidence type="ECO:0000313" key="2">
    <source>
        <dbReference type="Proteomes" id="UP001195483"/>
    </source>
</evidence>
<dbReference type="PANTHER" id="PTHR37398:SF3">
    <property type="entry name" value="GLYCOSIDE HYDROLASE FAMILY 5 DOMAIN-CONTAINING PROTEIN"/>
    <property type="match status" value="1"/>
</dbReference>
<organism evidence="1 2">
    <name type="scientific">Potamilus streckersoni</name>
    <dbReference type="NCBI Taxonomy" id="2493646"/>
    <lineage>
        <taxon>Eukaryota</taxon>
        <taxon>Metazoa</taxon>
        <taxon>Spiralia</taxon>
        <taxon>Lophotrochozoa</taxon>
        <taxon>Mollusca</taxon>
        <taxon>Bivalvia</taxon>
        <taxon>Autobranchia</taxon>
        <taxon>Heteroconchia</taxon>
        <taxon>Palaeoheterodonta</taxon>
        <taxon>Unionida</taxon>
        <taxon>Unionoidea</taxon>
        <taxon>Unionidae</taxon>
        <taxon>Ambleminae</taxon>
        <taxon>Lampsilini</taxon>
        <taxon>Potamilus</taxon>
    </lineage>
</organism>
<protein>
    <submittedName>
        <fullName evidence="1">Uncharacterized protein</fullName>
    </submittedName>
</protein>
<reference evidence="1" key="3">
    <citation type="submission" date="2023-05" db="EMBL/GenBank/DDBJ databases">
        <authorList>
            <person name="Smith C.H."/>
        </authorList>
    </citation>
    <scope>NUCLEOTIDE SEQUENCE</scope>
    <source>
        <strain evidence="1">CHS0354</strain>
        <tissue evidence="1">Mantle</tissue>
    </source>
</reference>
<proteinExistence type="predicted"/>
<comment type="caution">
    <text evidence="1">The sequence shown here is derived from an EMBL/GenBank/DDBJ whole genome shotgun (WGS) entry which is preliminary data.</text>
</comment>
<dbReference type="AlphaFoldDB" id="A0AAE0SJD6"/>
<dbReference type="Gene3D" id="3.20.20.80">
    <property type="entry name" value="Glycosidases"/>
    <property type="match status" value="1"/>
</dbReference>